<reference evidence="4" key="1">
    <citation type="submission" date="2021-02" db="EMBL/GenBank/DDBJ databases">
        <title>Natronogracilivirga saccharolytica gen. nov. sp. nov. a new anaerobic, haloalkiliphilic carbohydrate-fermenting bacterium from soda lake and proposing of Cyclonatronumiaceae fam. nov. in the phylum Balneolaeota.</title>
        <authorList>
            <person name="Zhilina T.N."/>
            <person name="Sorokin D.Y."/>
            <person name="Zavarzina D.G."/>
            <person name="Toshchakov S.V."/>
            <person name="Kublanov I.V."/>
        </authorList>
    </citation>
    <scope>NUCLEOTIDE SEQUENCE</scope>
    <source>
        <strain evidence="4">Z-1702</strain>
    </source>
</reference>
<sequence length="380" mass="41674">MRKHSYATITILFAVVVMTSCGLFDSDPTTYTLTTTASPSEGGTIIPSDGEYEDGEQINLRAEANEGWQFVRWEGDLNMTVNPVNLRIEENLMVIGHFERREYPLNITIEGEGSVQEEVIQQKTADYEHGTLVRLTAVPDEGWFFVEWSGDVEGGDRSVEITVDEEKSVTANFEQEDNGNGSGDTETEVVEVTNPETGRTWMDRNLGASRAATSSTDSEAYGDLYQWGRGADGHQKRNSPTTSTLSSSDQPGHGSFITSSSDANWDWRSPQNDDLWQGVNGINNPCPAGYRLPTEAEWNAERNSWSSNNASGALNSPLKLPLAGFRHYSSGSLFDVGSYGDYWSSSVSGSDARRLVFDSSFASMGSDIRAIGVSVRCTKD</sequence>
<evidence type="ECO:0000256" key="1">
    <source>
        <dbReference type="SAM" id="MobiDB-lite"/>
    </source>
</evidence>
<comment type="caution">
    <text evidence="4">The sequence shown here is derived from an EMBL/GenBank/DDBJ whole genome shotgun (WGS) entry which is preliminary data.</text>
</comment>
<proteinExistence type="predicted"/>
<feature type="domain" description="Bacterial repeat" evidence="3">
    <location>
        <begin position="34"/>
        <end position="100"/>
    </location>
</feature>
<feature type="chain" id="PRO_5035265963" description="Bacterial repeat domain-containing protein" evidence="2">
    <location>
        <begin position="26"/>
        <end position="380"/>
    </location>
</feature>
<gene>
    <name evidence="4" type="ORF">NATSA_15245</name>
</gene>
<dbReference type="AlphaFoldDB" id="A0A8J7RPZ5"/>
<feature type="compositionally biased region" description="Polar residues" evidence="1">
    <location>
        <begin position="238"/>
        <end position="272"/>
    </location>
</feature>
<name>A0A8J7RPZ5_9BACT</name>
<keyword evidence="2" id="KW-0732">Signal</keyword>
<evidence type="ECO:0000313" key="4">
    <source>
        <dbReference type="EMBL" id="MBP3194028.1"/>
    </source>
</evidence>
<protein>
    <recommendedName>
        <fullName evidence="3">Bacterial repeat domain-containing protein</fullName>
    </recommendedName>
</protein>
<feature type="region of interest" description="Disordered" evidence="1">
    <location>
        <begin position="165"/>
        <end position="272"/>
    </location>
</feature>
<organism evidence="4 5">
    <name type="scientific">Natronogracilivirga saccharolytica</name>
    <dbReference type="NCBI Taxonomy" id="2812953"/>
    <lineage>
        <taxon>Bacteria</taxon>
        <taxon>Pseudomonadati</taxon>
        <taxon>Balneolota</taxon>
        <taxon>Balneolia</taxon>
        <taxon>Balneolales</taxon>
        <taxon>Cyclonatronaceae</taxon>
        <taxon>Natronogracilivirga</taxon>
    </lineage>
</organism>
<keyword evidence="5" id="KW-1185">Reference proteome</keyword>
<evidence type="ECO:0000313" key="5">
    <source>
        <dbReference type="Proteomes" id="UP000673975"/>
    </source>
</evidence>
<dbReference type="InterPro" id="IPR044060">
    <property type="entry name" value="Bacterial_rp_domain"/>
</dbReference>
<dbReference type="Proteomes" id="UP000673975">
    <property type="component" value="Unassembled WGS sequence"/>
</dbReference>
<dbReference type="RefSeq" id="WP_210513487.1">
    <property type="nucleotide sequence ID" value="NZ_JAFIDN010000032.1"/>
</dbReference>
<feature type="domain" description="Bacterial repeat" evidence="3">
    <location>
        <begin position="103"/>
        <end position="176"/>
    </location>
</feature>
<dbReference type="PROSITE" id="PS51257">
    <property type="entry name" value="PROKAR_LIPOPROTEIN"/>
    <property type="match status" value="1"/>
</dbReference>
<dbReference type="Pfam" id="PF18998">
    <property type="entry name" value="Flg_new_2"/>
    <property type="match status" value="2"/>
</dbReference>
<dbReference type="EMBL" id="JAFIDN010000032">
    <property type="protein sequence ID" value="MBP3194028.1"/>
    <property type="molecule type" value="Genomic_DNA"/>
</dbReference>
<feature type="signal peptide" evidence="2">
    <location>
        <begin position="1"/>
        <end position="25"/>
    </location>
</feature>
<accession>A0A8J7RPZ5</accession>
<evidence type="ECO:0000256" key="2">
    <source>
        <dbReference type="SAM" id="SignalP"/>
    </source>
</evidence>
<evidence type="ECO:0000259" key="3">
    <source>
        <dbReference type="Pfam" id="PF18998"/>
    </source>
</evidence>